<evidence type="ECO:0000313" key="2">
    <source>
        <dbReference type="EMBL" id="MBU2668227.1"/>
    </source>
</evidence>
<dbReference type="Pfam" id="PF20690">
    <property type="entry name" value="bDLD3"/>
    <property type="match status" value="1"/>
</dbReference>
<evidence type="ECO:0000259" key="1">
    <source>
        <dbReference type="Pfam" id="PF20690"/>
    </source>
</evidence>
<reference evidence="2 3" key="1">
    <citation type="submission" date="2021-06" db="EMBL/GenBank/DDBJ databases">
        <title>Actinoplanes lichenicola sp. nov., and Actinoplanes ovalisporus sp. nov., isolated from lichen in Thailand.</title>
        <authorList>
            <person name="Saeng-In P."/>
            <person name="Kanchanasin P."/>
            <person name="Yuki M."/>
            <person name="Kudo T."/>
            <person name="Ohkuma M."/>
            <person name="Phongsopitanun W."/>
            <person name="Tanasupawat S."/>
        </authorList>
    </citation>
    <scope>NUCLEOTIDE SEQUENCE [LARGE SCALE GENOMIC DNA]</scope>
    <source>
        <strain evidence="2 3">NBRC 110975</strain>
    </source>
</reference>
<sequence>MRPALVRTFLTAPTTRDFTDRPRVDLGAVRFGGWQIHPVPSSAYAEDAYLIRVSLDLVTDDKADRPPWIEAGFEFETPDVWVLDTVPKSSEEPEPAGVYELSAMLNFVPAGHGSVPLAAQDPVRVSGLHGPDPAWRWSRAGGVTPGHREVWMVLLVPPAVREVHVRPRAAFGPPPGSDLFPVWEPVDRFVDLPRSRTVFPGEAALAFRRRLGDSWRDLATLVDVPSYDLARFTTGDEAGHLWRWLECRNELPYLADALDKIGRPDLAGVVRG</sequence>
<protein>
    <recommendedName>
        <fullName evidence="1">Bacterial Death-like domain-containing protein</fullName>
    </recommendedName>
</protein>
<dbReference type="InterPro" id="IPR048915">
    <property type="entry name" value="bDLD3"/>
</dbReference>
<name>A0ABS5YXR7_9ACTN</name>
<comment type="caution">
    <text evidence="2">The sequence shown here is derived from an EMBL/GenBank/DDBJ whole genome shotgun (WGS) entry which is preliminary data.</text>
</comment>
<organism evidence="2 3">
    <name type="scientific">Paractinoplanes bogorensis</name>
    <dbReference type="NCBI Taxonomy" id="1610840"/>
    <lineage>
        <taxon>Bacteria</taxon>
        <taxon>Bacillati</taxon>
        <taxon>Actinomycetota</taxon>
        <taxon>Actinomycetes</taxon>
        <taxon>Micromonosporales</taxon>
        <taxon>Micromonosporaceae</taxon>
        <taxon>Paractinoplanes</taxon>
    </lineage>
</organism>
<accession>A0ABS5YXR7</accession>
<gene>
    <name evidence="2" type="ORF">KOI35_32420</name>
</gene>
<proteinExistence type="predicted"/>
<evidence type="ECO:0000313" key="3">
    <source>
        <dbReference type="Proteomes" id="UP001519654"/>
    </source>
</evidence>
<dbReference type="Proteomes" id="UP001519654">
    <property type="component" value="Unassembled WGS sequence"/>
</dbReference>
<feature type="domain" description="Bacterial Death-like" evidence="1">
    <location>
        <begin position="202"/>
        <end position="270"/>
    </location>
</feature>
<keyword evidence="3" id="KW-1185">Reference proteome</keyword>
<dbReference type="RefSeq" id="WP_215792495.1">
    <property type="nucleotide sequence ID" value="NZ_JAHKKG010000011.1"/>
</dbReference>
<dbReference type="EMBL" id="JAHKKG010000011">
    <property type="protein sequence ID" value="MBU2668227.1"/>
    <property type="molecule type" value="Genomic_DNA"/>
</dbReference>